<feature type="domain" description="DUF4931" evidence="1">
    <location>
        <begin position="10"/>
        <end position="130"/>
    </location>
</feature>
<accession>A0A414NYR0</accession>
<dbReference type="Pfam" id="PF16285">
    <property type="entry name" value="DUF4931_N"/>
    <property type="match status" value="1"/>
</dbReference>
<sequence>MDINLMGFDVSAARQKPETIRHKEESCPFCDREHLTGVIETEGDMVFLRNKYNVIEGADQFVLIEGRECHSDMPSYTKEHMHALIRFGLRMWERLKESGRYEAVLFFKNYGPLSGGTIRHPHMQLIGLPHVKKELLCRPEEFEGPVIHERDGVTLNVSNVPRIGFWEFNILPPENLTPAAIDTTADFIQIIVDFLTHHFGSQTQSYNIFFYDLGGHIAVKLLPRFATPPIYVGYGIHFRPSSLEEAIRAIQSRYFSA</sequence>
<dbReference type="Pfam" id="PF20956">
    <property type="entry name" value="DUF4931_C"/>
    <property type="match status" value="1"/>
</dbReference>
<dbReference type="OrthoDB" id="1803128at2"/>
<dbReference type="Proteomes" id="UP000283442">
    <property type="component" value="Unassembled WGS sequence"/>
</dbReference>
<dbReference type="InterPro" id="IPR046322">
    <property type="entry name" value="DUF4931"/>
</dbReference>
<comment type="caution">
    <text evidence="3">The sequence shown here is derived from an EMBL/GenBank/DDBJ whole genome shotgun (WGS) entry which is preliminary data.</text>
</comment>
<feature type="domain" description="DUF4931" evidence="2">
    <location>
        <begin position="138"/>
        <end position="255"/>
    </location>
</feature>
<reference evidence="3 4" key="1">
    <citation type="submission" date="2018-08" db="EMBL/GenBank/DDBJ databases">
        <title>A genome reference for cultivated species of the human gut microbiota.</title>
        <authorList>
            <person name="Zou Y."/>
            <person name="Xue W."/>
            <person name="Luo G."/>
        </authorList>
    </citation>
    <scope>NUCLEOTIDE SEQUENCE [LARGE SCALE GENOMIC DNA]</scope>
    <source>
        <strain evidence="3 4">AM25-21AC</strain>
    </source>
</reference>
<proteinExistence type="predicted"/>
<organism evidence="3 4">
    <name type="scientific">Mitsuokella multacida</name>
    <dbReference type="NCBI Taxonomy" id="52226"/>
    <lineage>
        <taxon>Bacteria</taxon>
        <taxon>Bacillati</taxon>
        <taxon>Bacillota</taxon>
        <taxon>Negativicutes</taxon>
        <taxon>Selenomonadales</taxon>
        <taxon>Selenomonadaceae</taxon>
        <taxon>Mitsuokella</taxon>
    </lineage>
</organism>
<dbReference type="InterPro" id="IPR036265">
    <property type="entry name" value="HIT-like_sf"/>
</dbReference>
<gene>
    <name evidence="3" type="ORF">DW674_02465</name>
</gene>
<evidence type="ECO:0000259" key="1">
    <source>
        <dbReference type="Pfam" id="PF16285"/>
    </source>
</evidence>
<evidence type="ECO:0000313" key="4">
    <source>
        <dbReference type="Proteomes" id="UP000283442"/>
    </source>
</evidence>
<evidence type="ECO:0000259" key="2">
    <source>
        <dbReference type="Pfam" id="PF20956"/>
    </source>
</evidence>
<dbReference type="Gene3D" id="3.30.428.10">
    <property type="entry name" value="HIT-like"/>
    <property type="match status" value="1"/>
</dbReference>
<dbReference type="EMBL" id="QRHE01000002">
    <property type="protein sequence ID" value="RHF52794.1"/>
    <property type="molecule type" value="Genomic_DNA"/>
</dbReference>
<protein>
    <submittedName>
        <fullName evidence="3">DUF4931 domain-containing protein</fullName>
    </submittedName>
</protein>
<dbReference type="SUPFAM" id="SSF54197">
    <property type="entry name" value="HIT-like"/>
    <property type="match status" value="1"/>
</dbReference>
<dbReference type="InterPro" id="IPR049285">
    <property type="entry name" value="DUF4931_C"/>
</dbReference>
<name>A0A414NYR0_9FIRM</name>
<dbReference type="RefSeq" id="WP_118174994.1">
    <property type="nucleotide sequence ID" value="NZ_JAQEAO010000063.1"/>
</dbReference>
<dbReference type="AlphaFoldDB" id="A0A414NYR0"/>
<evidence type="ECO:0000313" key="3">
    <source>
        <dbReference type="EMBL" id="RHF52794.1"/>
    </source>
</evidence>